<comment type="caution">
    <text evidence="6">The sequence shown here is derived from an EMBL/GenBank/DDBJ whole genome shotgun (WGS) entry which is preliminary data.</text>
</comment>
<keyword evidence="1 2" id="KW-0344">Guanine-nucleotide releasing factor</keyword>
<dbReference type="InterPro" id="IPR001895">
    <property type="entry name" value="RASGEF_cat_dom"/>
</dbReference>
<dbReference type="InterPro" id="IPR023578">
    <property type="entry name" value="Ras_GEF_dom_sf"/>
</dbReference>
<dbReference type="Gene3D" id="1.20.870.10">
    <property type="entry name" value="Son of sevenless (SoS) protein Chain: S domain 1"/>
    <property type="match status" value="1"/>
</dbReference>
<dbReference type="PANTHER" id="PTHR23113">
    <property type="entry name" value="GUANINE NUCLEOTIDE EXCHANGE FACTOR"/>
    <property type="match status" value="1"/>
</dbReference>
<name>A0ABQ8XFL9_9EUKA</name>
<feature type="compositionally biased region" description="Low complexity" evidence="3">
    <location>
        <begin position="41"/>
        <end position="51"/>
    </location>
</feature>
<dbReference type="PROSITE" id="PS00720">
    <property type="entry name" value="RASGEF"/>
    <property type="match status" value="1"/>
</dbReference>
<gene>
    <name evidence="6" type="ORF">M0813_05872</name>
</gene>
<evidence type="ECO:0000259" key="5">
    <source>
        <dbReference type="PROSITE" id="PS50212"/>
    </source>
</evidence>
<evidence type="ECO:0000313" key="6">
    <source>
        <dbReference type="EMBL" id="KAJ6231446.1"/>
    </source>
</evidence>
<dbReference type="InterPro" id="IPR006594">
    <property type="entry name" value="LisH"/>
</dbReference>
<evidence type="ECO:0000259" key="4">
    <source>
        <dbReference type="PROSITE" id="PS50009"/>
    </source>
</evidence>
<dbReference type="InterPro" id="IPR036964">
    <property type="entry name" value="RASGEF_cat_dom_sf"/>
</dbReference>
<dbReference type="Pfam" id="PF00618">
    <property type="entry name" value="RasGEF_N"/>
    <property type="match status" value="1"/>
</dbReference>
<keyword evidence="7" id="KW-1185">Reference proteome</keyword>
<feature type="domain" description="Ras-GEF" evidence="4">
    <location>
        <begin position="390"/>
        <end position="620"/>
    </location>
</feature>
<evidence type="ECO:0000313" key="7">
    <source>
        <dbReference type="Proteomes" id="UP001150062"/>
    </source>
</evidence>
<dbReference type="CDD" id="cd06224">
    <property type="entry name" value="REM"/>
    <property type="match status" value="1"/>
</dbReference>
<accession>A0ABQ8XFL9</accession>
<dbReference type="Gene3D" id="1.10.840.10">
    <property type="entry name" value="Ras guanine-nucleotide exchange factors catalytic domain"/>
    <property type="match status" value="1"/>
</dbReference>
<feature type="domain" description="N-terminal Ras-GEF" evidence="5">
    <location>
        <begin position="230"/>
        <end position="356"/>
    </location>
</feature>
<dbReference type="Pfam" id="PF00617">
    <property type="entry name" value="RasGEF"/>
    <property type="match status" value="1"/>
</dbReference>
<evidence type="ECO:0000256" key="3">
    <source>
        <dbReference type="SAM" id="MobiDB-lite"/>
    </source>
</evidence>
<dbReference type="InterPro" id="IPR000651">
    <property type="entry name" value="Ras-like_Gua-exchang_fac_N"/>
</dbReference>
<dbReference type="InterPro" id="IPR019804">
    <property type="entry name" value="Ras_G-nucl-exch_fac_CS"/>
</dbReference>
<dbReference type="PROSITE" id="PS50212">
    <property type="entry name" value="RASGEF_NTER"/>
    <property type="match status" value="1"/>
</dbReference>
<dbReference type="PROSITE" id="PS50896">
    <property type="entry name" value="LISH"/>
    <property type="match status" value="1"/>
</dbReference>
<feature type="region of interest" description="Disordered" evidence="3">
    <location>
        <begin position="41"/>
        <end position="60"/>
    </location>
</feature>
<proteinExistence type="predicted"/>
<dbReference type="PROSITE" id="PS50009">
    <property type="entry name" value="RASGEF_CAT"/>
    <property type="match status" value="1"/>
</dbReference>
<dbReference type="PANTHER" id="PTHR23113:SF366">
    <property type="entry name" value="RAS GUANINE NUCLEOTIDE EXCHANGE FACTOR R"/>
    <property type="match status" value="1"/>
</dbReference>
<evidence type="ECO:0000256" key="2">
    <source>
        <dbReference type="PROSITE-ProRule" id="PRU00168"/>
    </source>
</evidence>
<sequence length="628" mass="73839">MNPQKKLIRAETYSANFNSRHARIIKSKSQPIQIDKLFQEKPQQTLSQSQQTEEEEETKIKKDEWVSHIFKNHPNILELRERITPITQKTSFGKLVSKSHTEVKDHISRKVILSLIMQHLDLKGFSETIKILESESKVPFQKHYSNKSRLEPLLKLGIKNIQSVWDLKLETKGYQREGEKFDPEIEINDSFLFDEFDEEEEDENKKPDVDIWSEPPTSNENLIWLDNNSERKEIKNATLNKLIEYLTDETYSNTSFMHTFLMTYQSFTTPGKLLRKLFRRYDVPRRKLSQKKYQEKKKIIQFKVCNVLRFWMLNYFSDFNERLIDELQNFLLNVETKEGKTTTVKTLNSILLKKLSGNTNKDRKISYSLAPIPIVPKNIFSPTLTLDSIDEEEVARQLTLIDFEMYSKIKPSELLNLAWSKPKFKHRAPNVLKMIQNFNEISLWVAHTILLNDKIKKRAKAVARFINIAKYCKQLNNLNGLMSIYAGLDNSAVYRLKFTFEELPKKTLENLNSFKQLMSSSSSYKVYRETLNTLNPPCIPYLGIYLTDLTFIEEGNKDYVNGLINFYKTHLISKVIQDVQKFQQKRYNFMPVIQISKFLSNFPKMSQDTIYDLSMKVEPRNSSRSDIN</sequence>
<reference evidence="6" key="1">
    <citation type="submission" date="2022-08" db="EMBL/GenBank/DDBJ databases">
        <title>Novel sulfate-reducing endosymbionts in the free-living metamonad Anaeramoeba.</title>
        <authorList>
            <person name="Jerlstrom-Hultqvist J."/>
            <person name="Cepicka I."/>
            <person name="Gallot-Lavallee L."/>
            <person name="Salas-Leiva D."/>
            <person name="Curtis B.A."/>
            <person name="Zahonova K."/>
            <person name="Pipaliya S."/>
            <person name="Dacks J."/>
            <person name="Roger A.J."/>
        </authorList>
    </citation>
    <scope>NUCLEOTIDE SEQUENCE</scope>
    <source>
        <strain evidence="6">Schooner1</strain>
    </source>
</reference>
<organism evidence="6 7">
    <name type="scientific">Anaeramoeba flamelloides</name>
    <dbReference type="NCBI Taxonomy" id="1746091"/>
    <lineage>
        <taxon>Eukaryota</taxon>
        <taxon>Metamonada</taxon>
        <taxon>Anaeramoebidae</taxon>
        <taxon>Anaeramoeba</taxon>
    </lineage>
</organism>
<dbReference type="SMART" id="SM00147">
    <property type="entry name" value="RasGEF"/>
    <property type="match status" value="1"/>
</dbReference>
<dbReference type="InterPro" id="IPR008937">
    <property type="entry name" value="Ras-like_GEF"/>
</dbReference>
<dbReference type="SUPFAM" id="SSF48366">
    <property type="entry name" value="Ras GEF"/>
    <property type="match status" value="1"/>
</dbReference>
<dbReference type="CDD" id="cd00155">
    <property type="entry name" value="RasGEF"/>
    <property type="match status" value="1"/>
</dbReference>
<protein>
    <submittedName>
        <fullName evidence="6">Ras guanine nucleotide exchange factor i-related</fullName>
    </submittedName>
</protein>
<dbReference type="EMBL" id="JAOAOG010000300">
    <property type="protein sequence ID" value="KAJ6231446.1"/>
    <property type="molecule type" value="Genomic_DNA"/>
</dbReference>
<evidence type="ECO:0000256" key="1">
    <source>
        <dbReference type="ARBA" id="ARBA00022658"/>
    </source>
</evidence>
<dbReference type="SMART" id="SM00229">
    <property type="entry name" value="RasGEFN"/>
    <property type="match status" value="1"/>
</dbReference>
<dbReference type="Proteomes" id="UP001150062">
    <property type="component" value="Unassembled WGS sequence"/>
</dbReference>